<dbReference type="InterPro" id="IPR014729">
    <property type="entry name" value="Rossmann-like_a/b/a_fold"/>
</dbReference>
<evidence type="ECO:0000313" key="3">
    <source>
        <dbReference type="EMBL" id="TKC81715.1"/>
    </source>
</evidence>
<dbReference type="Gene3D" id="3.40.50.620">
    <property type="entry name" value="HUPs"/>
    <property type="match status" value="1"/>
</dbReference>
<evidence type="ECO:0000313" key="4">
    <source>
        <dbReference type="Proteomes" id="UP000305539"/>
    </source>
</evidence>
<evidence type="ECO:0000256" key="1">
    <source>
        <dbReference type="ARBA" id="ARBA00008791"/>
    </source>
</evidence>
<dbReference type="PANTHER" id="PTHR46268:SF6">
    <property type="entry name" value="UNIVERSAL STRESS PROTEIN UP12"/>
    <property type="match status" value="1"/>
</dbReference>
<dbReference type="EMBL" id="SWJE01000017">
    <property type="protein sequence ID" value="TKC81715.1"/>
    <property type="molecule type" value="Genomic_DNA"/>
</dbReference>
<dbReference type="AlphaFoldDB" id="A0A4U1HKF6"/>
<dbReference type="Pfam" id="PF00582">
    <property type="entry name" value="Usp"/>
    <property type="match status" value="1"/>
</dbReference>
<dbReference type="RefSeq" id="WP_136898256.1">
    <property type="nucleotide sequence ID" value="NZ_SWJE01000017.1"/>
</dbReference>
<dbReference type="InterPro" id="IPR006015">
    <property type="entry name" value="Universal_stress_UspA"/>
</dbReference>
<keyword evidence="4" id="KW-1185">Reference proteome</keyword>
<dbReference type="Proteomes" id="UP000305539">
    <property type="component" value="Unassembled WGS sequence"/>
</dbReference>
<comment type="similarity">
    <text evidence="1">Belongs to the universal stress protein A family.</text>
</comment>
<dbReference type="CDD" id="cd00293">
    <property type="entry name" value="USP-like"/>
    <property type="match status" value="1"/>
</dbReference>
<dbReference type="SUPFAM" id="SSF52402">
    <property type="entry name" value="Adenine nucleotide alpha hydrolases-like"/>
    <property type="match status" value="1"/>
</dbReference>
<dbReference type="InterPro" id="IPR006016">
    <property type="entry name" value="UspA"/>
</dbReference>
<evidence type="ECO:0000259" key="2">
    <source>
        <dbReference type="Pfam" id="PF00582"/>
    </source>
</evidence>
<protein>
    <submittedName>
        <fullName evidence="3">Universal stress protein</fullName>
    </submittedName>
</protein>
<organism evidence="3 4">
    <name type="scientific">Trinickia terrae</name>
    <dbReference type="NCBI Taxonomy" id="2571161"/>
    <lineage>
        <taxon>Bacteria</taxon>
        <taxon>Pseudomonadati</taxon>
        <taxon>Pseudomonadota</taxon>
        <taxon>Betaproteobacteria</taxon>
        <taxon>Burkholderiales</taxon>
        <taxon>Burkholderiaceae</taxon>
        <taxon>Trinickia</taxon>
    </lineage>
</organism>
<comment type="caution">
    <text evidence="3">The sequence shown here is derived from an EMBL/GenBank/DDBJ whole genome shotgun (WGS) entry which is preliminary data.</text>
</comment>
<accession>A0A4U1HKF6</accession>
<dbReference type="OrthoDB" id="5512223at2"/>
<gene>
    <name evidence="3" type="ORF">FAZ69_27510</name>
</gene>
<reference evidence="3 4" key="1">
    <citation type="submission" date="2019-04" db="EMBL/GenBank/DDBJ databases">
        <title>Trinickia sp. 7GSK02, isolated from subtropical forest soil.</title>
        <authorList>
            <person name="Gao Z.-H."/>
            <person name="Qiu L.-H."/>
        </authorList>
    </citation>
    <scope>NUCLEOTIDE SEQUENCE [LARGE SCALE GENOMIC DNA]</scope>
    <source>
        <strain evidence="3 4">7GSK02</strain>
    </source>
</reference>
<proteinExistence type="inferred from homology"/>
<sequence length="161" mass="17970">MNNILLGYDGSESARHAANFAVDLARRYGAKLFVLVVARAPDWGALEYERKDMIELMVKHSEEILVEVKSQLAGLDLPMQFELLVGQPAKELVLYAERHAIDHLVVGHRGHTMFDRWLIGSVARQVIAYAPCAVTIVRDRSADKGMRVKADKSEQSETPLG</sequence>
<name>A0A4U1HKF6_9BURK</name>
<feature type="domain" description="UspA" evidence="2">
    <location>
        <begin position="2"/>
        <end position="138"/>
    </location>
</feature>
<dbReference type="PANTHER" id="PTHR46268">
    <property type="entry name" value="STRESS RESPONSE PROTEIN NHAX"/>
    <property type="match status" value="1"/>
</dbReference>
<dbReference type="PRINTS" id="PR01438">
    <property type="entry name" value="UNVRSLSTRESS"/>
</dbReference>